<dbReference type="EC" id="2.7.7.7" evidence="3"/>
<gene>
    <name evidence="3" type="ORF">TRIP_B50079</name>
</gene>
<dbReference type="GO" id="GO:0005829">
    <property type="term" value="C:cytosol"/>
    <property type="evidence" value="ECO:0007669"/>
    <property type="project" value="TreeGrafter"/>
</dbReference>
<dbReference type="Gene3D" id="3.30.1490.100">
    <property type="entry name" value="DNA polymerase, Y-family, little finger domain"/>
    <property type="match status" value="1"/>
</dbReference>
<dbReference type="AlphaFoldDB" id="A0A653AG51"/>
<dbReference type="InterPro" id="IPR043502">
    <property type="entry name" value="DNA/RNA_pol_sf"/>
</dbReference>
<dbReference type="InterPro" id="IPR036775">
    <property type="entry name" value="DNA_pol_Y-fam_lit_finger_sf"/>
</dbReference>
<organism evidence="3">
    <name type="scientific">Uncultured Desulfatiglans sp</name>
    <dbReference type="NCBI Taxonomy" id="1748965"/>
    <lineage>
        <taxon>Bacteria</taxon>
        <taxon>Pseudomonadati</taxon>
        <taxon>Thermodesulfobacteriota</taxon>
        <taxon>Desulfobacteria</taxon>
        <taxon>Desulfatiglandales</taxon>
        <taxon>Desulfatiglandaceae</taxon>
        <taxon>Desulfatiglans</taxon>
        <taxon>environmental samples</taxon>
    </lineage>
</organism>
<proteinExistence type="inferred from homology"/>
<dbReference type="Gene3D" id="1.10.150.20">
    <property type="entry name" value="5' to 3' exonuclease, C-terminal subdomain"/>
    <property type="match status" value="1"/>
</dbReference>
<protein>
    <submittedName>
        <fullName evidence="3">Putative DNA-directed DNA polymerase</fullName>
        <ecNumber evidence="3">2.7.7.7</ecNumber>
    </submittedName>
</protein>
<dbReference type="GO" id="GO:0042276">
    <property type="term" value="P:error-prone translesion synthesis"/>
    <property type="evidence" value="ECO:0007669"/>
    <property type="project" value="TreeGrafter"/>
</dbReference>
<evidence type="ECO:0000313" key="3">
    <source>
        <dbReference type="EMBL" id="VBB46997.1"/>
    </source>
</evidence>
<keyword evidence="3" id="KW-0239">DNA-directed DNA polymerase</keyword>
<feature type="domain" description="UmuC" evidence="2">
    <location>
        <begin position="5"/>
        <end position="186"/>
    </location>
</feature>
<dbReference type="InterPro" id="IPR017961">
    <property type="entry name" value="DNA_pol_Y-fam_little_finger"/>
</dbReference>
<dbReference type="InterPro" id="IPR001126">
    <property type="entry name" value="UmuC"/>
</dbReference>
<dbReference type="PANTHER" id="PTHR11076:SF33">
    <property type="entry name" value="DNA POLYMERASE KAPPA"/>
    <property type="match status" value="1"/>
</dbReference>
<reference evidence="3" key="1">
    <citation type="submission" date="2018-07" db="EMBL/GenBank/DDBJ databases">
        <authorList>
            <consortium name="Genoscope - CEA"/>
            <person name="William W."/>
        </authorList>
    </citation>
    <scope>NUCLEOTIDE SEQUENCE</scope>
    <source>
        <strain evidence="3">IK1</strain>
    </source>
</reference>
<dbReference type="Gene3D" id="3.30.70.270">
    <property type="match status" value="1"/>
</dbReference>
<dbReference type="Pfam" id="PF11799">
    <property type="entry name" value="IMS_C"/>
    <property type="match status" value="1"/>
</dbReference>
<dbReference type="EMBL" id="UPXX01000032">
    <property type="protein sequence ID" value="VBB46997.1"/>
    <property type="molecule type" value="Genomic_DNA"/>
</dbReference>
<dbReference type="SUPFAM" id="SSF100879">
    <property type="entry name" value="Lesion bypass DNA polymerase (Y-family), little finger domain"/>
    <property type="match status" value="1"/>
</dbReference>
<name>A0A653AG51_UNCDX</name>
<keyword evidence="3" id="KW-0808">Transferase</keyword>
<dbReference type="GO" id="GO:0006281">
    <property type="term" value="P:DNA repair"/>
    <property type="evidence" value="ECO:0007669"/>
    <property type="project" value="InterPro"/>
</dbReference>
<dbReference type="Pfam" id="PF00817">
    <property type="entry name" value="IMS"/>
    <property type="match status" value="1"/>
</dbReference>
<dbReference type="GO" id="GO:0003684">
    <property type="term" value="F:damaged DNA binding"/>
    <property type="evidence" value="ECO:0007669"/>
    <property type="project" value="InterPro"/>
</dbReference>
<dbReference type="InterPro" id="IPR043128">
    <property type="entry name" value="Rev_trsase/Diguanyl_cyclase"/>
</dbReference>
<dbReference type="PROSITE" id="PS50173">
    <property type="entry name" value="UMUC"/>
    <property type="match status" value="1"/>
</dbReference>
<dbReference type="GO" id="GO:0003887">
    <property type="term" value="F:DNA-directed DNA polymerase activity"/>
    <property type="evidence" value="ECO:0007669"/>
    <property type="project" value="UniProtKB-KW"/>
</dbReference>
<dbReference type="Gene3D" id="3.40.1170.60">
    <property type="match status" value="1"/>
</dbReference>
<dbReference type="SUPFAM" id="SSF56672">
    <property type="entry name" value="DNA/RNA polymerases"/>
    <property type="match status" value="1"/>
</dbReference>
<keyword evidence="3" id="KW-0548">Nucleotidyltransferase</keyword>
<sequence>MERQIIHLHIPAFAVAVEEVCRPGLKGRPVAVAVPRSDRAPVLCVSQEARRQGVFKGMPFMAARKRCPDLLRLPPNPDLVDRAWQALTGITGRYTPLWEPFRPGHVYLDMTGTGRLWGRARDAGQRLEREVRTRIRLAGSVGLAGNKMISSIASRVQGRPGLLDVHHGLEAAFMAPLPVDMVPGIGPVRRKILLEELRIRLAGELASLDDGSLRLIFGGRAHVIRQRVLGIDPTPVRSEAARPVVSAGVSLPGDENDDDRLLGVLARLVEACAARLREKALRPRRAGLMIRYGDLEEVHRQMKLPVYSWWEFELNPWMAQLFRKAASRRVGIRAMRVWFRDFAPESGQLSLFPEAAPQKEKACDLVRALERIRGRYGADAVRRARLPLQGDLGGVREGA</sequence>
<accession>A0A653AG51</accession>
<evidence type="ECO:0000259" key="2">
    <source>
        <dbReference type="PROSITE" id="PS50173"/>
    </source>
</evidence>
<comment type="similarity">
    <text evidence="1">Belongs to the DNA polymerase type-Y family.</text>
</comment>
<dbReference type="PANTHER" id="PTHR11076">
    <property type="entry name" value="DNA REPAIR POLYMERASE UMUC / TRANSFERASE FAMILY MEMBER"/>
    <property type="match status" value="1"/>
</dbReference>
<dbReference type="GO" id="GO:0009432">
    <property type="term" value="P:SOS response"/>
    <property type="evidence" value="ECO:0007669"/>
    <property type="project" value="TreeGrafter"/>
</dbReference>
<evidence type="ECO:0000256" key="1">
    <source>
        <dbReference type="ARBA" id="ARBA00010945"/>
    </source>
</evidence>
<dbReference type="InterPro" id="IPR050116">
    <property type="entry name" value="DNA_polymerase-Y"/>
</dbReference>